<dbReference type="Pfam" id="PF00054">
    <property type="entry name" value="Laminin_G_1"/>
    <property type="match status" value="1"/>
</dbReference>
<dbReference type="InterPro" id="IPR001791">
    <property type="entry name" value="Laminin_G"/>
</dbReference>
<protein>
    <submittedName>
        <fullName evidence="4">Laminin subunit alpha-2-like</fullName>
    </submittedName>
</protein>
<accession>A0ABM0LTL4</accession>
<feature type="domain" description="Laminin G" evidence="2">
    <location>
        <begin position="161"/>
        <end position="336"/>
    </location>
</feature>
<evidence type="ECO:0000259" key="2">
    <source>
        <dbReference type="PROSITE" id="PS50025"/>
    </source>
</evidence>
<keyword evidence="1" id="KW-1015">Disulfide bond</keyword>
<dbReference type="InterPro" id="IPR013320">
    <property type="entry name" value="ConA-like_dom_sf"/>
</dbReference>
<dbReference type="Gene3D" id="2.60.120.200">
    <property type="match status" value="2"/>
</dbReference>
<evidence type="ECO:0000313" key="4">
    <source>
        <dbReference type="RefSeq" id="XP_006811105.1"/>
    </source>
</evidence>
<dbReference type="SMART" id="SM00282">
    <property type="entry name" value="LamG"/>
    <property type="match status" value="2"/>
</dbReference>
<reference evidence="4" key="1">
    <citation type="submission" date="2025-08" db="UniProtKB">
        <authorList>
            <consortium name="RefSeq"/>
        </authorList>
    </citation>
    <scope>IDENTIFICATION</scope>
    <source>
        <tissue evidence="4">Testes</tissue>
    </source>
</reference>
<dbReference type="GeneID" id="102802072"/>
<proteinExistence type="predicted"/>
<keyword evidence="3" id="KW-1185">Reference proteome</keyword>
<gene>
    <name evidence="4" type="primary">LOC102802072</name>
</gene>
<dbReference type="InterPro" id="IPR050372">
    <property type="entry name" value="Neurexin-related_CASP"/>
</dbReference>
<evidence type="ECO:0000313" key="3">
    <source>
        <dbReference type="Proteomes" id="UP000694865"/>
    </source>
</evidence>
<evidence type="ECO:0000256" key="1">
    <source>
        <dbReference type="PROSITE-ProRule" id="PRU00122"/>
    </source>
</evidence>
<feature type="disulfide bond" evidence="1">
    <location>
        <begin position="309"/>
        <end position="336"/>
    </location>
</feature>
<dbReference type="PANTHER" id="PTHR15036:SF65">
    <property type="entry name" value="LAMININ SUBUNIT ALPHA-2"/>
    <property type="match status" value="1"/>
</dbReference>
<sequence length="339" mass="37139">MYRFLVICALPDVQVSGDQYHYKIYRFLVISAITRCTGFWSSVHYQMYRFLVICALPYVQVSGSPVLLPDITVIRNRLDGTIVVDGSEYVNGTAPGLATSMNIDTGLYIGGVPQDISTPRLGTVTYSLDGCIRNLKLQNNVLDVESSTTQVDVTPCTKKVEDAAYFNGNGFLVLDEKFRVGSDLTIDLKFRTTQNDGLLLSVANDQNDCLGLELVNGKLTLRTDNGAGAFSATYTPESSYTLCDNMWHTVKIVKVKNALELVVDGHYQGGANEAVSSSADTNNPLYFAGYPDTALQQKCLTTDIKFMGCIGNVIIQGQKQDFRQAAELVDVRPSSCPVK</sequence>
<dbReference type="RefSeq" id="XP_006811105.1">
    <property type="nucleotide sequence ID" value="XM_006811042.1"/>
</dbReference>
<dbReference type="Proteomes" id="UP000694865">
    <property type="component" value="Unplaced"/>
</dbReference>
<dbReference type="Pfam" id="PF02210">
    <property type="entry name" value="Laminin_G_2"/>
    <property type="match status" value="1"/>
</dbReference>
<comment type="caution">
    <text evidence="1">Lacks conserved residue(s) required for the propagation of feature annotation.</text>
</comment>
<feature type="domain" description="Laminin G" evidence="2">
    <location>
        <begin position="1"/>
        <end position="156"/>
    </location>
</feature>
<dbReference type="PROSITE" id="PS50025">
    <property type="entry name" value="LAM_G_DOMAIN"/>
    <property type="match status" value="2"/>
</dbReference>
<name>A0ABM0LTL4_SACKO</name>
<organism evidence="3 4">
    <name type="scientific">Saccoglossus kowalevskii</name>
    <name type="common">Acorn worm</name>
    <dbReference type="NCBI Taxonomy" id="10224"/>
    <lineage>
        <taxon>Eukaryota</taxon>
        <taxon>Metazoa</taxon>
        <taxon>Hemichordata</taxon>
        <taxon>Enteropneusta</taxon>
        <taxon>Harrimaniidae</taxon>
        <taxon>Saccoglossus</taxon>
    </lineage>
</organism>
<dbReference type="CDD" id="cd00110">
    <property type="entry name" value="LamG"/>
    <property type="match status" value="2"/>
</dbReference>
<dbReference type="PANTHER" id="PTHR15036">
    <property type="entry name" value="PIKACHURIN-LIKE PROTEIN"/>
    <property type="match status" value="1"/>
</dbReference>
<dbReference type="SUPFAM" id="SSF49899">
    <property type="entry name" value="Concanavalin A-like lectins/glucanases"/>
    <property type="match status" value="2"/>
</dbReference>